<dbReference type="Pfam" id="PF00082">
    <property type="entry name" value="Peptidase_S8"/>
    <property type="match status" value="1"/>
</dbReference>
<dbReference type="InterPro" id="IPR022232">
    <property type="entry name" value="TPPII_C_art"/>
</dbReference>
<evidence type="ECO:0000256" key="2">
    <source>
        <dbReference type="ARBA" id="ARBA00011073"/>
    </source>
</evidence>
<dbReference type="GO" id="GO:0004252">
    <property type="term" value="F:serine-type endopeptidase activity"/>
    <property type="evidence" value="ECO:0007669"/>
    <property type="project" value="UniProtKB-UniRule"/>
</dbReference>
<feature type="region of interest" description="Disordered" evidence="11">
    <location>
        <begin position="1267"/>
        <end position="1303"/>
    </location>
</feature>
<gene>
    <name evidence="17" type="ORF">QR680_018523</name>
</gene>
<evidence type="ECO:0000256" key="1">
    <source>
        <dbReference type="ARBA" id="ARBA00001910"/>
    </source>
</evidence>
<evidence type="ECO:0000256" key="5">
    <source>
        <dbReference type="ARBA" id="ARBA00022438"/>
    </source>
</evidence>
<evidence type="ECO:0000256" key="7">
    <source>
        <dbReference type="ARBA" id="ARBA00022801"/>
    </source>
</evidence>
<feature type="domain" description="Tripeptidyl-peptidase II first Ig-like" evidence="15">
    <location>
        <begin position="591"/>
        <end position="707"/>
    </location>
</feature>
<feature type="active site" description="Charge relay system" evidence="10">
    <location>
        <position position="511"/>
    </location>
</feature>
<dbReference type="InterPro" id="IPR022229">
    <property type="entry name" value="TPPII_Ig-like-2"/>
</dbReference>
<dbReference type="InterPro" id="IPR023828">
    <property type="entry name" value="Peptidase_S8_Ser-AS"/>
</dbReference>
<evidence type="ECO:0000259" key="15">
    <source>
        <dbReference type="Pfam" id="PF21223"/>
    </source>
</evidence>
<dbReference type="Pfam" id="PF21316">
    <property type="entry name" value="TPPII_GBD"/>
    <property type="match status" value="1"/>
</dbReference>
<dbReference type="GO" id="GO:0004177">
    <property type="term" value="F:aminopeptidase activity"/>
    <property type="evidence" value="ECO:0007669"/>
    <property type="project" value="UniProtKB-KW"/>
</dbReference>
<evidence type="ECO:0000259" key="14">
    <source>
        <dbReference type="Pfam" id="PF12583"/>
    </source>
</evidence>
<dbReference type="Gene3D" id="1.25.40.710">
    <property type="match status" value="1"/>
</dbReference>
<name>A0AA39LR54_9BILA</name>
<keyword evidence="6 10" id="KW-0645">Protease</keyword>
<dbReference type="Pfam" id="PF21223">
    <property type="entry name" value="TPPII_Ig-like-1"/>
    <property type="match status" value="1"/>
</dbReference>
<dbReference type="InterPro" id="IPR048383">
    <property type="entry name" value="TPPII_Ig-like-1"/>
</dbReference>
<organism evidence="17 18">
    <name type="scientific">Steinernema hermaphroditum</name>
    <dbReference type="NCBI Taxonomy" id="289476"/>
    <lineage>
        <taxon>Eukaryota</taxon>
        <taxon>Metazoa</taxon>
        <taxon>Ecdysozoa</taxon>
        <taxon>Nematoda</taxon>
        <taxon>Chromadorea</taxon>
        <taxon>Rhabditida</taxon>
        <taxon>Tylenchina</taxon>
        <taxon>Panagrolaimomorpha</taxon>
        <taxon>Strongyloidoidea</taxon>
        <taxon>Steinernematidae</taxon>
        <taxon>Steinernema</taxon>
    </lineage>
</organism>
<dbReference type="Pfam" id="PF12583">
    <property type="entry name" value="TPPII_C"/>
    <property type="match status" value="1"/>
</dbReference>
<dbReference type="GO" id="GO:0006508">
    <property type="term" value="P:proteolysis"/>
    <property type="evidence" value="ECO:0007669"/>
    <property type="project" value="UniProtKB-KW"/>
</dbReference>
<dbReference type="InterPro" id="IPR034051">
    <property type="entry name" value="TPP_II_domain"/>
</dbReference>
<dbReference type="InterPro" id="IPR000209">
    <property type="entry name" value="Peptidase_S8/S53_dom"/>
</dbReference>
<evidence type="ECO:0000313" key="17">
    <source>
        <dbReference type="EMBL" id="KAK0406355.1"/>
    </source>
</evidence>
<feature type="compositionally biased region" description="Polar residues" evidence="11">
    <location>
        <begin position="1281"/>
        <end position="1290"/>
    </location>
</feature>
<proteinExistence type="inferred from homology"/>
<feature type="active site" description="Charge relay system" evidence="10">
    <location>
        <position position="326"/>
    </location>
</feature>
<evidence type="ECO:0000256" key="3">
    <source>
        <dbReference type="ARBA" id="ARBA00012462"/>
    </source>
</evidence>
<dbReference type="EC" id="3.4.14.10" evidence="3"/>
<evidence type="ECO:0000259" key="13">
    <source>
        <dbReference type="Pfam" id="PF12580"/>
    </source>
</evidence>
<dbReference type="GO" id="GO:0008240">
    <property type="term" value="F:tripeptidyl-peptidase activity"/>
    <property type="evidence" value="ECO:0007669"/>
    <property type="project" value="UniProtKB-EC"/>
</dbReference>
<dbReference type="EMBL" id="JAUCMV010000004">
    <property type="protein sequence ID" value="KAK0406355.1"/>
    <property type="molecule type" value="Genomic_DNA"/>
</dbReference>
<feature type="domain" description="Tripeptidyl peptidase II second Ig-like" evidence="13">
    <location>
        <begin position="853"/>
        <end position="1041"/>
    </location>
</feature>
<comment type="catalytic activity">
    <reaction evidence="1">
        <text>Release of an N-terminal tripeptide from a polypeptide.</text>
        <dbReference type="EC" id="3.4.14.10"/>
    </reaction>
</comment>
<evidence type="ECO:0000256" key="6">
    <source>
        <dbReference type="ARBA" id="ARBA00022670"/>
    </source>
</evidence>
<dbReference type="PROSITE" id="PS00138">
    <property type="entry name" value="SUBTILASE_SER"/>
    <property type="match status" value="1"/>
</dbReference>
<dbReference type="PANTHER" id="PTHR43806">
    <property type="entry name" value="PEPTIDASE S8"/>
    <property type="match status" value="1"/>
</dbReference>
<reference evidence="17" key="1">
    <citation type="submission" date="2023-06" db="EMBL/GenBank/DDBJ databases">
        <title>Genomic analysis of the entomopathogenic nematode Steinernema hermaphroditum.</title>
        <authorList>
            <person name="Schwarz E.M."/>
            <person name="Heppert J.K."/>
            <person name="Baniya A."/>
            <person name="Schwartz H.T."/>
            <person name="Tan C.-H."/>
            <person name="Antoshechkin I."/>
            <person name="Sternberg P.W."/>
            <person name="Goodrich-Blair H."/>
            <person name="Dillman A.R."/>
        </authorList>
    </citation>
    <scope>NUCLEOTIDE SEQUENCE</scope>
    <source>
        <strain evidence="17">PS9179</strain>
        <tissue evidence="17">Whole animal</tissue>
    </source>
</reference>
<dbReference type="GO" id="GO:0005829">
    <property type="term" value="C:cytosol"/>
    <property type="evidence" value="ECO:0007669"/>
    <property type="project" value="TreeGrafter"/>
</dbReference>
<dbReference type="InterPro" id="IPR048384">
    <property type="entry name" value="TPPII_GBD"/>
</dbReference>
<feature type="domain" description="Peptidase S8/S53" evidence="12">
    <location>
        <begin position="96"/>
        <end position="564"/>
    </location>
</feature>
<feature type="domain" description="Tripeptidyl peptidase II C-terminal" evidence="14">
    <location>
        <begin position="1098"/>
        <end position="1158"/>
    </location>
</feature>
<evidence type="ECO:0000256" key="9">
    <source>
        <dbReference type="ARBA" id="ARBA00032232"/>
    </source>
</evidence>
<dbReference type="CDD" id="cd04857">
    <property type="entry name" value="Peptidases_S8_Tripeptidyl_Aminopeptidase_II"/>
    <property type="match status" value="1"/>
</dbReference>
<dbReference type="InterPro" id="IPR050131">
    <property type="entry name" value="Peptidase_S8_subtilisin-like"/>
</dbReference>
<keyword evidence="8 10" id="KW-0720">Serine protease</keyword>
<dbReference type="InterPro" id="IPR036852">
    <property type="entry name" value="Peptidase_S8/S53_dom_sf"/>
</dbReference>
<evidence type="ECO:0000256" key="11">
    <source>
        <dbReference type="SAM" id="MobiDB-lite"/>
    </source>
</evidence>
<accession>A0AA39LR54</accession>
<sequence length="1400" mass="155222">MYRFVSPSSRLLSRAALINAFVCQSSSSRSIPLKRGVHASYLSRSAGMQECPNFSNSSSSSALPKMSDTDFPLEHLLPKKDTQIEDFLKKNPTYDGRGVIIAILDTGVDPAIPTLRTTSTGEPKFIDVMDLTGAGDVDTSATRTVQDGYITGVTGRRLRIPDDWENPSGIYHVGMKAIYELYSKSLQNRVKKERKEDLFDPYHRLAVADARRLLDQHEAEVGGQSDRIKDKHDRENYACMVDYLKSAEKVEDVGPVADCVVWHDGTKWRACVDTSFRGRLGLCKVMTNFRDSFEYGSLSEKDMLTYSVTIHNDGNLLEIVACSMSHGSHVANIAAGYDPENPSRNGLAPGARIVSMCIGDLRLGGMETGTALMRAFEKCVDLGVDIVNYSFGEATHLPNEGRIIDELAKMVNRHGIIFMSSAGNNGPALSTVGAPGATSFVSIGVGAYVSPDMMDAMYSLRETIPGTLYPWSSRGPTQDGALGVSICAPGAAITGIPVSCLSATQLMNGTSMSSPNATGSTACLLSAMKQNGIAISPYRIRTALENTATMLTEETGNHFVMGYGLVQIESAFNYLSGDNVVCGLAEDLTGFKIHVGANGNRGIYLREFYETRKPKDFTIVVDPKFREDPQLDKKCKLNFERHFLLECDAPYVQYPKCLELGAHARGFSIRIDPTELTPGVPFYTEIRGIDADRKSLGPLFRVPITIIKPITVDHSSDYSISRTQKMAPSVPHRTFVKIPEGASYAELKIKSHERENVSRYIAHTVQLLPHVAYRNTEKHSVIELEPMAEKSIFTKVYGGRTLEFCLTKWWQNLGDADVEWSISFRGAHPVDDKTTIMSTSQLHRVEIENTLDRYEEVTPSIALKEFALPLKPVDVKLQPLGPRDLMINSTQIYQLLLTYNFSVTEKKTVDCLFEVPTLSTMLYENPIDNIMVMIYTKDKKYMGSVSSFPARYVLKLGKGDYVARVQIRHESDSVLDRFRDITLHFRQRLSQAIALNCYANPAHAILEGVSAKKFGQKAIRFGERVPVYVAPLPDDKVPKQIVAGAYMSGHLTLASADQENVRKTTTFPVTYIFPEWGKRQSKALSKVEVVAKGDRSRSTTPQPNSEEALQETLRDVKIGYLQKLGGDDTAADKLWNELYAEYPRHIPLLTAQLTRIARSADPMKHIDTVNKLVEEILAVTEPSEVRMYLGTKQENNDDPKVKQDMEQRKAAIILALTTRAEIFADAHLRISTQEVPFSFRRGIVLSEAGISVNDIFKSDLDKKPSVGDFQIVGDHDPNVAGSHSATQNAESGDAEVPATPNPPRVTLQDFDEAYVRLLEWVDAFEKPRLSLLTAKHAVANAQYGRAMKALQRCVEEKNGTNTKAAEIAMADLASQLGWEYVAVALKNTTLLKYPMDYHPF</sequence>
<dbReference type="Pfam" id="PF12580">
    <property type="entry name" value="TPPII"/>
    <property type="match status" value="1"/>
</dbReference>
<keyword evidence="18" id="KW-1185">Reference proteome</keyword>
<dbReference type="InterPro" id="IPR046940">
    <property type="entry name" value="TPPII_Ig-like_sf"/>
</dbReference>
<dbReference type="InterPro" id="IPR015500">
    <property type="entry name" value="Peptidase_S8_subtilisin-rel"/>
</dbReference>
<dbReference type="PROSITE" id="PS51892">
    <property type="entry name" value="SUBTILASE"/>
    <property type="match status" value="1"/>
</dbReference>
<dbReference type="Gene3D" id="6.10.250.3080">
    <property type="match status" value="1"/>
</dbReference>
<evidence type="ECO:0000313" key="18">
    <source>
        <dbReference type="Proteomes" id="UP001175271"/>
    </source>
</evidence>
<evidence type="ECO:0000259" key="12">
    <source>
        <dbReference type="Pfam" id="PF00082"/>
    </source>
</evidence>
<dbReference type="InterPro" id="IPR046939">
    <property type="entry name" value="TPPII_C_sf"/>
</dbReference>
<feature type="active site" description="Charge relay system" evidence="10">
    <location>
        <position position="105"/>
    </location>
</feature>
<keyword evidence="5" id="KW-0031">Aminopeptidase</keyword>
<evidence type="ECO:0000259" key="16">
    <source>
        <dbReference type="Pfam" id="PF21316"/>
    </source>
</evidence>
<dbReference type="FunFam" id="3.40.50.200:FF:000003">
    <property type="entry name" value="Tripeptidyl peptidase 2"/>
    <property type="match status" value="1"/>
</dbReference>
<comment type="caution">
    <text evidence="17">The sequence shown here is derived from an EMBL/GenBank/DDBJ whole genome shotgun (WGS) entry which is preliminary data.</text>
</comment>
<dbReference type="Proteomes" id="UP001175271">
    <property type="component" value="Unassembled WGS sequence"/>
</dbReference>
<evidence type="ECO:0000256" key="8">
    <source>
        <dbReference type="ARBA" id="ARBA00022825"/>
    </source>
</evidence>
<feature type="domain" description="Tripeptidyl-peptidase II galactose-binding" evidence="16">
    <location>
        <begin position="728"/>
        <end position="814"/>
    </location>
</feature>
<dbReference type="PANTHER" id="PTHR43806:SF14">
    <property type="entry name" value="TRIPEPTIDYL-PEPTIDASE 2"/>
    <property type="match status" value="1"/>
</dbReference>
<comment type="similarity">
    <text evidence="2 10">Belongs to the peptidase S8 family.</text>
</comment>
<keyword evidence="7 10" id="KW-0378">Hydrolase</keyword>
<dbReference type="PRINTS" id="PR00723">
    <property type="entry name" value="SUBTILISIN"/>
</dbReference>
<evidence type="ECO:0000256" key="4">
    <source>
        <dbReference type="ARBA" id="ARBA00020244"/>
    </source>
</evidence>
<protein>
    <recommendedName>
        <fullName evidence="4">Tripeptidyl-peptidase 2</fullName>
        <ecNumber evidence="3">3.4.14.10</ecNumber>
    </recommendedName>
    <alternativeName>
        <fullName evidence="9">Tripeptidyl aminopeptidase</fullName>
    </alternativeName>
</protein>
<dbReference type="Gene3D" id="3.40.50.200">
    <property type="entry name" value="Peptidase S8/S53 domain"/>
    <property type="match status" value="2"/>
</dbReference>
<evidence type="ECO:0000256" key="10">
    <source>
        <dbReference type="PROSITE-ProRule" id="PRU01240"/>
    </source>
</evidence>
<dbReference type="SUPFAM" id="SSF52743">
    <property type="entry name" value="Subtilisin-like"/>
    <property type="match status" value="1"/>
</dbReference>
<dbReference type="Gene3D" id="2.60.40.3170">
    <property type="match status" value="1"/>
</dbReference>